<dbReference type="PANTHER" id="PTHR13504:SF33">
    <property type="entry name" value="FIC FAMILY PROTEIN"/>
    <property type="match status" value="1"/>
</dbReference>
<protein>
    <recommendedName>
        <fullName evidence="1">Fido domain-containing protein</fullName>
    </recommendedName>
</protein>
<evidence type="ECO:0000313" key="2">
    <source>
        <dbReference type="EMBL" id="MPM03998.1"/>
    </source>
</evidence>
<dbReference type="Gene3D" id="1.10.10.10">
    <property type="entry name" value="Winged helix-like DNA-binding domain superfamily/Winged helix DNA-binding domain"/>
    <property type="match status" value="1"/>
</dbReference>
<dbReference type="InterPro" id="IPR036597">
    <property type="entry name" value="Fido-like_dom_sf"/>
</dbReference>
<dbReference type="InterPro" id="IPR025230">
    <property type="entry name" value="DUF4172"/>
</dbReference>
<name>A0A644WKI3_9ZZZZ</name>
<sequence length="366" mass="42243">MSTYIWQRPDWPHIFYDAHSLLSSINEIAHAQGRLETLLTQLGISNLKDFEARTFTDEIYHSHEIEGEILEQQKIYSSICRRLQVPNASMQLSGPHIEGVVKTLLEALECAQSPLSHQRLWSWHRTLFPHNLSGPFPIHAGAYRTDAIAVISGSSKNQEVLFEAPSADLVPQEMEAFIAWINEISDIPDSIHSAIAHLWFLTIHPFEDGNGRMARIIGNYMFNRHHTNNQVLFSLATQLKKHQGEYYEQLRQAQTGSLDCTNWIRWYLGQIREAQERAIQSCEKTLYVRHLFERLTFNERQRSMIVRLTTDFYGSLTTQKWAKLMHCSHDTAMRDIKDLMNKGVLKQSEHGGRSTSYVLVLPESLQ</sequence>
<dbReference type="SUPFAM" id="SSF140931">
    <property type="entry name" value="Fic-like"/>
    <property type="match status" value="1"/>
</dbReference>
<gene>
    <name evidence="2" type="ORF">SDC9_50265</name>
</gene>
<dbReference type="PROSITE" id="PS51459">
    <property type="entry name" value="FIDO"/>
    <property type="match status" value="1"/>
</dbReference>
<proteinExistence type="predicted"/>
<dbReference type="InterPro" id="IPR036388">
    <property type="entry name" value="WH-like_DNA-bd_sf"/>
</dbReference>
<feature type="domain" description="Fido" evidence="1">
    <location>
        <begin position="115"/>
        <end position="269"/>
    </location>
</feature>
<dbReference type="Pfam" id="PF13776">
    <property type="entry name" value="DUF4172"/>
    <property type="match status" value="1"/>
</dbReference>
<dbReference type="EMBL" id="VSSQ01001000">
    <property type="protein sequence ID" value="MPM03998.1"/>
    <property type="molecule type" value="Genomic_DNA"/>
</dbReference>
<dbReference type="InterPro" id="IPR003812">
    <property type="entry name" value="Fido"/>
</dbReference>
<accession>A0A644WKI3</accession>
<reference evidence="2" key="1">
    <citation type="submission" date="2019-08" db="EMBL/GenBank/DDBJ databases">
        <authorList>
            <person name="Kucharzyk K."/>
            <person name="Murdoch R.W."/>
            <person name="Higgins S."/>
            <person name="Loffler F."/>
        </authorList>
    </citation>
    <scope>NUCLEOTIDE SEQUENCE</scope>
</reference>
<dbReference type="AlphaFoldDB" id="A0A644WKI3"/>
<dbReference type="PANTHER" id="PTHR13504">
    <property type="entry name" value="FIDO DOMAIN-CONTAINING PROTEIN DDB_G0283145"/>
    <property type="match status" value="1"/>
</dbReference>
<dbReference type="InterPro" id="IPR040198">
    <property type="entry name" value="Fido_containing"/>
</dbReference>
<dbReference type="Pfam" id="PF02661">
    <property type="entry name" value="Fic"/>
    <property type="match status" value="1"/>
</dbReference>
<organism evidence="2">
    <name type="scientific">bioreactor metagenome</name>
    <dbReference type="NCBI Taxonomy" id="1076179"/>
    <lineage>
        <taxon>unclassified sequences</taxon>
        <taxon>metagenomes</taxon>
        <taxon>ecological metagenomes</taxon>
    </lineage>
</organism>
<dbReference type="Gene3D" id="1.10.3290.10">
    <property type="entry name" value="Fido-like domain"/>
    <property type="match status" value="1"/>
</dbReference>
<evidence type="ECO:0000259" key="1">
    <source>
        <dbReference type="PROSITE" id="PS51459"/>
    </source>
</evidence>
<comment type="caution">
    <text evidence="2">The sequence shown here is derived from an EMBL/GenBank/DDBJ whole genome shotgun (WGS) entry which is preliminary data.</text>
</comment>